<dbReference type="SFLD" id="SFLDG01162">
    <property type="entry name" value="I"/>
    <property type="match status" value="1"/>
</dbReference>
<dbReference type="AlphaFoldDB" id="A0A8H7TAZ5"/>
<protein>
    <recommendedName>
        <fullName evidence="7">Aromatic prenyltransferase</fullName>
    </recommendedName>
</protein>
<dbReference type="CDD" id="cd13929">
    <property type="entry name" value="PT-DMATS_CymD"/>
    <property type="match status" value="1"/>
</dbReference>
<name>A0A8H7TAZ5_9HELO</name>
<evidence type="ECO:0000256" key="3">
    <source>
        <dbReference type="PIRSR" id="PIRSR000509-1"/>
    </source>
</evidence>
<feature type="binding site" evidence="3">
    <location>
        <position position="243"/>
    </location>
    <ligand>
        <name>dimethylallyl diphosphate</name>
        <dbReference type="ChEBI" id="CHEBI:57623"/>
    </ligand>
</feature>
<dbReference type="InterPro" id="IPR033964">
    <property type="entry name" value="ABBA"/>
</dbReference>
<dbReference type="SFLD" id="SFLDS00036">
    <property type="entry name" value="Aromatic_Prenyltransferase"/>
    <property type="match status" value="1"/>
</dbReference>
<feature type="binding site" evidence="3">
    <location>
        <position position="330"/>
    </location>
    <ligand>
        <name>dimethylallyl diphosphate</name>
        <dbReference type="ChEBI" id="CHEBI:57623"/>
    </ligand>
</feature>
<evidence type="ECO:0008006" key="7">
    <source>
        <dbReference type="Google" id="ProtNLM"/>
    </source>
</evidence>
<dbReference type="PANTHER" id="PTHR40627:SF4">
    <property type="entry name" value="PRENYLTRANSFERASE ASQH1-RELATED"/>
    <property type="match status" value="1"/>
</dbReference>
<feature type="region of interest" description="Disordered" evidence="4">
    <location>
        <begin position="1"/>
        <end position="78"/>
    </location>
</feature>
<feature type="binding site" evidence="3">
    <location>
        <position position="154"/>
    </location>
    <ligand>
        <name>dimethylallyl diphosphate</name>
        <dbReference type="ChEBI" id="CHEBI:57623"/>
    </ligand>
</feature>
<feature type="binding site" evidence="3">
    <location>
        <position position="406"/>
    </location>
    <ligand>
        <name>dimethylallyl diphosphate</name>
        <dbReference type="ChEBI" id="CHEBI:57623"/>
    </ligand>
</feature>
<reference evidence="5" key="1">
    <citation type="submission" date="2021-02" db="EMBL/GenBank/DDBJ databases">
        <title>Genome sequence Cadophora malorum strain M34.</title>
        <authorList>
            <person name="Stefanovic E."/>
            <person name="Vu D."/>
            <person name="Scully C."/>
            <person name="Dijksterhuis J."/>
            <person name="Roader J."/>
            <person name="Houbraken J."/>
        </authorList>
    </citation>
    <scope>NUCLEOTIDE SEQUENCE</scope>
    <source>
        <strain evidence="5">M34</strain>
    </source>
</reference>
<dbReference type="Proteomes" id="UP000664132">
    <property type="component" value="Unassembled WGS sequence"/>
</dbReference>
<sequence length="487" mass="53802">MANMGPRQDNTVLPELHTNSSLQDPDHSTFQSQKETTVTFNSANSSSTDTPAMSLHSAEVSDNSTSTTPADGSLSPTRDSFWEGIITPLFKSLLSTAKYPEEIHKQYTVFLEKVIIPALGPRPDGSSTWTPHLTKEHSPFEPSRNIQGDKQQIRFTIEPVGSEAGTTSDVLNQEYPLSLVDNLATTNQCPSLDTTWWKHFTSELFLSNSETLSLQALSPPARVTPTCFLAFDLPAEDFAPILKAYLFPHRRALMSGKTTTQCIIDSAKRLHSPEISVLSALSHIESFLNSKHSTTEQALDSKVISNLGGEEHGKSIEMMAIDCIDPYKARIKLYVKENVASFENVKTIYTLGGRRSGAEIDKGLGAFEKFWVALFGDMENTELEPAFLFLGLEVIPGVEMPEVKLYVPAWTCRFGDGEITSRLTSYFKSEGWAIGSTYDDDFQRISGATEEARAKASYTYLSFAYSSKKGPYVTLYYSPNLSSVGPI</sequence>
<accession>A0A8H7TAZ5</accession>
<dbReference type="EMBL" id="JAFJYH010000209">
    <property type="protein sequence ID" value="KAG4415745.1"/>
    <property type="molecule type" value="Genomic_DNA"/>
</dbReference>
<feature type="compositionally biased region" description="Polar residues" evidence="4">
    <location>
        <begin position="17"/>
        <end position="51"/>
    </location>
</feature>
<keyword evidence="6" id="KW-1185">Reference proteome</keyword>
<feature type="binding site" evidence="3">
    <location>
        <position position="245"/>
    </location>
    <ligand>
        <name>dimethylallyl diphosphate</name>
        <dbReference type="ChEBI" id="CHEBI:57623"/>
    </ligand>
</feature>
<gene>
    <name evidence="5" type="ORF">IFR04_011109</name>
</gene>
<dbReference type="Pfam" id="PF11991">
    <property type="entry name" value="Trp_DMAT"/>
    <property type="match status" value="1"/>
</dbReference>
<dbReference type="OrthoDB" id="3354387at2759"/>
<evidence type="ECO:0000313" key="5">
    <source>
        <dbReference type="EMBL" id="KAG4415745.1"/>
    </source>
</evidence>
<dbReference type="NCBIfam" id="TIGR03429">
    <property type="entry name" value="arom_pren_DMATS"/>
    <property type="match status" value="1"/>
</dbReference>
<feature type="binding site" evidence="3">
    <location>
        <position position="332"/>
    </location>
    <ligand>
        <name>dimethylallyl diphosphate</name>
        <dbReference type="ChEBI" id="CHEBI:57623"/>
    </ligand>
</feature>
<evidence type="ECO:0000256" key="4">
    <source>
        <dbReference type="SAM" id="MobiDB-lite"/>
    </source>
</evidence>
<comment type="caution">
    <text evidence="5">The sequence shown here is derived from an EMBL/GenBank/DDBJ whole genome shotgun (WGS) entry which is preliminary data.</text>
</comment>
<feature type="binding site" evidence="3">
    <location>
        <position position="334"/>
    </location>
    <ligand>
        <name>dimethylallyl diphosphate</name>
        <dbReference type="ChEBI" id="CHEBI:57623"/>
    </ligand>
</feature>
<dbReference type="InterPro" id="IPR017795">
    <property type="entry name" value="ABBA_NscD-like"/>
</dbReference>
<evidence type="ECO:0000256" key="1">
    <source>
        <dbReference type="ARBA" id="ARBA00010209"/>
    </source>
</evidence>
<comment type="similarity">
    <text evidence="1">Belongs to the tryptophan dimethylallyltransferase family.</text>
</comment>
<dbReference type="GO" id="GO:0009820">
    <property type="term" value="P:alkaloid metabolic process"/>
    <property type="evidence" value="ECO:0007669"/>
    <property type="project" value="InterPro"/>
</dbReference>
<evidence type="ECO:0000256" key="2">
    <source>
        <dbReference type="ARBA" id="ARBA00022679"/>
    </source>
</evidence>
<dbReference type="PIRSF" id="PIRSF000509">
    <property type="entry name" value="Trp_DMAT"/>
    <property type="match status" value="1"/>
</dbReference>
<feature type="binding site" evidence="3">
    <location>
        <position position="141"/>
    </location>
    <ligand>
        <name>L-tryptophan</name>
        <dbReference type="ChEBI" id="CHEBI:57912"/>
    </ligand>
</feature>
<evidence type="ECO:0000313" key="6">
    <source>
        <dbReference type="Proteomes" id="UP000664132"/>
    </source>
</evidence>
<dbReference type="GO" id="GO:0016765">
    <property type="term" value="F:transferase activity, transferring alkyl or aryl (other than methyl) groups"/>
    <property type="evidence" value="ECO:0007669"/>
    <property type="project" value="InterPro"/>
</dbReference>
<proteinExistence type="inferred from homology"/>
<dbReference type="InterPro" id="IPR012148">
    <property type="entry name" value="ABBA_DMATS-like"/>
</dbReference>
<keyword evidence="2" id="KW-0808">Transferase</keyword>
<dbReference type="PANTHER" id="PTHR40627">
    <property type="entry name" value="INDOLE PRENYLTRANSFERASE TDIB-RELATED"/>
    <property type="match status" value="1"/>
</dbReference>
<feature type="compositionally biased region" description="Polar residues" evidence="4">
    <location>
        <begin position="60"/>
        <end position="78"/>
    </location>
</feature>
<organism evidence="5 6">
    <name type="scientific">Cadophora malorum</name>
    <dbReference type="NCBI Taxonomy" id="108018"/>
    <lineage>
        <taxon>Eukaryota</taxon>
        <taxon>Fungi</taxon>
        <taxon>Dikarya</taxon>
        <taxon>Ascomycota</taxon>
        <taxon>Pezizomycotina</taxon>
        <taxon>Leotiomycetes</taxon>
        <taxon>Helotiales</taxon>
        <taxon>Ploettnerulaceae</taxon>
        <taxon>Cadophora</taxon>
    </lineage>
</organism>